<sequence>MKKAANVNWNPQRLDVAAFAQAGGTLSGDEPLAHFDRLVAESAEDATRQVPVNWSVQGDWRAGPSGVGAVWLHLQAQAQVPVTCQRCLKPVVLPLGVDRWFRFVDDEATAAAEDEDSDEDVLALEPRPNLLDLMEDELLMELPLVPMHEVCPGPVVMSAGDLGADAAGAAPAAAPNPFAALADLKKR</sequence>
<proteinExistence type="inferred from homology"/>
<dbReference type="InterPro" id="IPR003772">
    <property type="entry name" value="YceD"/>
</dbReference>
<keyword evidence="4" id="KW-0690">Ribosome biogenesis</keyword>
<dbReference type="Pfam" id="PF02620">
    <property type="entry name" value="YceD"/>
    <property type="match status" value="1"/>
</dbReference>
<dbReference type="InterPro" id="IPR039255">
    <property type="entry name" value="YceD_bac"/>
</dbReference>
<evidence type="ECO:0000256" key="3">
    <source>
        <dbReference type="ARBA" id="ARBA00015716"/>
    </source>
</evidence>
<evidence type="ECO:0000256" key="5">
    <source>
        <dbReference type="ARBA" id="ARBA00031841"/>
    </source>
</evidence>
<dbReference type="Proteomes" id="UP001156903">
    <property type="component" value="Unassembled WGS sequence"/>
</dbReference>
<evidence type="ECO:0000256" key="2">
    <source>
        <dbReference type="ARBA" id="ARBA00010740"/>
    </source>
</evidence>
<protein>
    <recommendedName>
        <fullName evidence="3">Large ribosomal RNA subunit accumulation protein YceD</fullName>
    </recommendedName>
    <alternativeName>
        <fullName evidence="5">23S rRNA accumulation protein YceD</fullName>
    </alternativeName>
</protein>
<keyword evidence="7" id="KW-1185">Reference proteome</keyword>
<organism evidence="6 7">
    <name type="scientific">Hydrogenophaga electricum</name>
    <dbReference type="NCBI Taxonomy" id="1230953"/>
    <lineage>
        <taxon>Bacteria</taxon>
        <taxon>Pseudomonadati</taxon>
        <taxon>Pseudomonadota</taxon>
        <taxon>Betaproteobacteria</taxon>
        <taxon>Burkholderiales</taxon>
        <taxon>Comamonadaceae</taxon>
        <taxon>Hydrogenophaga</taxon>
    </lineage>
</organism>
<accession>A0ABQ6BZT7</accession>
<dbReference type="RefSeq" id="WP_284306881.1">
    <property type="nucleotide sequence ID" value="NZ_BSPB01000005.1"/>
</dbReference>
<dbReference type="PANTHER" id="PTHR38099">
    <property type="entry name" value="LARGE RIBOSOMAL RNA SUBUNIT ACCUMULATION PROTEIN YCED"/>
    <property type="match status" value="1"/>
</dbReference>
<dbReference type="EMBL" id="BSPB01000005">
    <property type="protein sequence ID" value="GLS13502.1"/>
    <property type="molecule type" value="Genomic_DNA"/>
</dbReference>
<dbReference type="PANTHER" id="PTHR38099:SF1">
    <property type="entry name" value="LARGE RIBOSOMAL RNA SUBUNIT ACCUMULATION PROTEIN YCED"/>
    <property type="match status" value="1"/>
</dbReference>
<reference evidence="7" key="1">
    <citation type="journal article" date="2019" name="Int. J. Syst. Evol. Microbiol.">
        <title>The Global Catalogue of Microorganisms (GCM) 10K type strain sequencing project: providing services to taxonomists for standard genome sequencing and annotation.</title>
        <authorList>
            <consortium name="The Broad Institute Genomics Platform"/>
            <consortium name="The Broad Institute Genome Sequencing Center for Infectious Disease"/>
            <person name="Wu L."/>
            <person name="Ma J."/>
        </authorList>
    </citation>
    <scope>NUCLEOTIDE SEQUENCE [LARGE SCALE GENOMIC DNA]</scope>
    <source>
        <strain evidence="7">NBRC 109341</strain>
    </source>
</reference>
<comment type="function">
    <text evidence="1">Plays a role in synthesis, processing and/or stability of 23S rRNA.</text>
</comment>
<evidence type="ECO:0000256" key="4">
    <source>
        <dbReference type="ARBA" id="ARBA00022517"/>
    </source>
</evidence>
<gene>
    <name evidence="6" type="ORF">GCM10007935_09320</name>
</gene>
<evidence type="ECO:0000313" key="6">
    <source>
        <dbReference type="EMBL" id="GLS13502.1"/>
    </source>
</evidence>
<comment type="similarity">
    <text evidence="2">Belongs to the DUF177 domain family.</text>
</comment>
<evidence type="ECO:0000256" key="1">
    <source>
        <dbReference type="ARBA" id="ARBA00002868"/>
    </source>
</evidence>
<evidence type="ECO:0000313" key="7">
    <source>
        <dbReference type="Proteomes" id="UP001156903"/>
    </source>
</evidence>
<name>A0ABQ6BZT7_9BURK</name>
<comment type="caution">
    <text evidence="6">The sequence shown here is derived from an EMBL/GenBank/DDBJ whole genome shotgun (WGS) entry which is preliminary data.</text>
</comment>